<keyword evidence="2" id="KW-0732">Signal</keyword>
<dbReference type="RefSeq" id="WP_002661192.1">
    <property type="nucleotide sequence ID" value="NZ_JH719942.1"/>
</dbReference>
<protein>
    <recommendedName>
        <fullName evidence="5">Tetratricopeptide repeat protein</fullName>
    </recommendedName>
</protein>
<sequence>MKMKQYLAIAAFVGMGVAVQAQNNLRTSAFMDLMDYSGAPAKKGVLERAKTNIDQVVLHEKTKDDVKSWKYKGQIYHRIAADAELGPKYPKAAIESYDAFEKALSMAEAEVEAKGKPKSKIKGKGDFKTGFKNAGVVLYNTATAAFNGQDWTAAYENFRRVAAIPQRTAAFDPKGKINLTFESAGNTVDMVSNARFLGGLAAVSDKKSKEAEALLLPVLEKGSLSEANEQTAYSKLALGYFNEGNTAAAKAILKKGRDKYATNFDLLIAEINIALAEGRLAELESELKQAVEADKENVELHFVLGNMYDELFRKALEKAETDKAAYAEAKSYFEKAVKWYEKTKALKADHFNSLYSLGAIYVNHSNYFVVQMQALGLKEKEKGEALQKEYMSYLDEGLARLLDAEKVNSDDLGLIRALKEVYTRKNDDANWKKYNDKEKSLR</sequence>
<evidence type="ECO:0000256" key="1">
    <source>
        <dbReference type="SAM" id="Coils"/>
    </source>
</evidence>
<proteinExistence type="predicted"/>
<dbReference type="HOGENOM" id="CLU_619476_0_0_10"/>
<evidence type="ECO:0000256" key="2">
    <source>
        <dbReference type="SAM" id="SignalP"/>
    </source>
</evidence>
<name>J0Y0W0_9BACT</name>
<gene>
    <name evidence="3" type="ORF">SapgrDRAFT_3510</name>
</gene>
<evidence type="ECO:0000313" key="3">
    <source>
        <dbReference type="EMBL" id="EJF55146.1"/>
    </source>
</evidence>
<dbReference type="AlphaFoldDB" id="J0Y0W0"/>
<accession>J0Y0W0</accession>
<keyword evidence="1" id="KW-0175">Coiled coil</keyword>
<dbReference type="InterPro" id="IPR011990">
    <property type="entry name" value="TPR-like_helical_dom_sf"/>
</dbReference>
<reference evidence="4" key="1">
    <citation type="journal article" date="2012" name="Stand. Genomic Sci.">
        <title>Permanent draft genome sequence of the gliding predator Saprospira grandis strain Sa g1 (= HR1).</title>
        <authorList>
            <person name="Mavromatis K."/>
            <person name="Chertkov O."/>
            <person name="Lapidus A."/>
            <person name="Nolan M."/>
            <person name="Lucas S."/>
            <person name="Tice H."/>
            <person name="Del Rio T.G."/>
            <person name="Cheng J.F."/>
            <person name="Han C."/>
            <person name="Tapia R."/>
            <person name="Bruce D."/>
            <person name="Goodwin L.A."/>
            <person name="Pitluck S."/>
            <person name="Huntemann M."/>
            <person name="Liolios K."/>
            <person name="Pagani I."/>
            <person name="Ivanova N."/>
            <person name="Mikhailova N."/>
            <person name="Pati A."/>
            <person name="Chen A."/>
            <person name="Palaniappan K."/>
            <person name="Land M."/>
            <person name="Brambilla E.M."/>
            <person name="Rohde M."/>
            <person name="Spring S."/>
            <person name="Goker M."/>
            <person name="Detter J.C."/>
            <person name="Bristow J."/>
            <person name="Eisen J.A."/>
            <person name="Markowitz V."/>
            <person name="Hugenholtz P."/>
            <person name="Kyrpides N.C."/>
            <person name="Klenk H.P."/>
            <person name="Woyke T."/>
        </authorList>
    </citation>
    <scope>NUCLEOTIDE SEQUENCE [LARGE SCALE GENOMIC DNA]</scope>
    <source>
        <strain evidence="4">DSM 2844</strain>
    </source>
</reference>
<feature type="coiled-coil region" evidence="1">
    <location>
        <begin position="266"/>
        <end position="293"/>
    </location>
</feature>
<feature type="signal peptide" evidence="2">
    <location>
        <begin position="1"/>
        <end position="21"/>
    </location>
</feature>
<evidence type="ECO:0000313" key="4">
    <source>
        <dbReference type="Proteomes" id="UP000005113"/>
    </source>
</evidence>
<dbReference type="SUPFAM" id="SSF48452">
    <property type="entry name" value="TPR-like"/>
    <property type="match status" value="1"/>
</dbReference>
<dbReference type="Proteomes" id="UP000005113">
    <property type="component" value="Unassembled WGS sequence"/>
</dbReference>
<feature type="chain" id="PRO_5003741885" description="Tetratricopeptide repeat protein" evidence="2">
    <location>
        <begin position="22"/>
        <end position="442"/>
    </location>
</feature>
<dbReference type="EMBL" id="JH719942">
    <property type="protein sequence ID" value="EJF55146.1"/>
    <property type="molecule type" value="Genomic_DNA"/>
</dbReference>
<evidence type="ECO:0008006" key="5">
    <source>
        <dbReference type="Google" id="ProtNLM"/>
    </source>
</evidence>
<organism evidence="3 4">
    <name type="scientific">Saprospira grandis DSM 2844</name>
    <dbReference type="NCBI Taxonomy" id="694433"/>
    <lineage>
        <taxon>Bacteria</taxon>
        <taxon>Pseudomonadati</taxon>
        <taxon>Bacteroidota</taxon>
        <taxon>Saprospiria</taxon>
        <taxon>Saprospirales</taxon>
        <taxon>Saprospiraceae</taxon>
        <taxon>Saprospira</taxon>
    </lineage>
</organism>
<dbReference type="Gene3D" id="1.25.40.10">
    <property type="entry name" value="Tetratricopeptide repeat domain"/>
    <property type="match status" value="1"/>
</dbReference>